<gene>
    <name evidence="7" type="ORF">DSM104329_04005</name>
</gene>
<reference evidence="7" key="1">
    <citation type="journal article" date="2022" name="Int. J. Syst. Evol. Microbiol.">
        <title>Pseudomonas aegrilactucae sp. nov. and Pseudomonas morbosilactucae sp. nov., pathogens causing bacterial rot of lettuce in Japan.</title>
        <authorList>
            <person name="Sawada H."/>
            <person name="Fujikawa T."/>
            <person name="Satou M."/>
        </authorList>
    </citation>
    <scope>NUCLEOTIDE SEQUENCE</scope>
    <source>
        <strain evidence="7">0166_1</strain>
    </source>
</reference>
<dbReference type="PANTHER" id="PTHR39087">
    <property type="entry name" value="UPF0104 MEMBRANE PROTEIN MJ1595"/>
    <property type="match status" value="1"/>
</dbReference>
<sequence>MKEAFGRRWYVALTSAVGKVGFDYLALLCCLAAVGARPNPSLVLLAYVVGALLAQIPITPGGLGFAEAGLTGMLVAAGVGSQEALVSTLAYRLVSFWLPLPVGGVAYLLFRHRYGAASGDSATSNTVP</sequence>
<protein>
    <recommendedName>
        <fullName evidence="9">Flippase-like domain-containing protein</fullName>
    </recommendedName>
</protein>
<evidence type="ECO:0000256" key="5">
    <source>
        <dbReference type="ARBA" id="ARBA00023136"/>
    </source>
</evidence>
<dbReference type="Pfam" id="PF03706">
    <property type="entry name" value="LPG_synthase_TM"/>
    <property type="match status" value="1"/>
</dbReference>
<evidence type="ECO:0000256" key="4">
    <source>
        <dbReference type="ARBA" id="ARBA00022989"/>
    </source>
</evidence>
<proteinExistence type="predicted"/>
<dbReference type="AlphaFoldDB" id="A0A9E7C2L8"/>
<keyword evidence="8" id="KW-1185">Reference proteome</keyword>
<dbReference type="NCBIfam" id="TIGR00374">
    <property type="entry name" value="flippase-like domain"/>
    <property type="match status" value="1"/>
</dbReference>
<keyword evidence="4 6" id="KW-1133">Transmembrane helix</keyword>
<feature type="transmembrane region" description="Helical" evidence="6">
    <location>
        <begin position="41"/>
        <end position="58"/>
    </location>
</feature>
<dbReference type="PANTHER" id="PTHR39087:SF2">
    <property type="entry name" value="UPF0104 MEMBRANE PROTEIN MJ1595"/>
    <property type="match status" value="1"/>
</dbReference>
<keyword evidence="3 6" id="KW-0812">Transmembrane</keyword>
<evidence type="ECO:0000256" key="2">
    <source>
        <dbReference type="ARBA" id="ARBA00022475"/>
    </source>
</evidence>
<dbReference type="Proteomes" id="UP001162834">
    <property type="component" value="Chromosome"/>
</dbReference>
<dbReference type="EMBL" id="CP087164">
    <property type="protein sequence ID" value="UGS37588.1"/>
    <property type="molecule type" value="Genomic_DNA"/>
</dbReference>
<accession>A0A9E7C2L8</accession>
<evidence type="ECO:0000313" key="7">
    <source>
        <dbReference type="EMBL" id="UGS37588.1"/>
    </source>
</evidence>
<dbReference type="InterPro" id="IPR022791">
    <property type="entry name" value="L-PG_synthase/AglD"/>
</dbReference>
<name>A0A9E7C2L8_9ACTN</name>
<dbReference type="KEGG" id="sbae:DSM104329_04005"/>
<evidence type="ECO:0000256" key="3">
    <source>
        <dbReference type="ARBA" id="ARBA00022692"/>
    </source>
</evidence>
<feature type="transmembrane region" description="Helical" evidence="6">
    <location>
        <begin position="89"/>
        <end position="110"/>
    </location>
</feature>
<dbReference type="GO" id="GO:0005886">
    <property type="term" value="C:plasma membrane"/>
    <property type="evidence" value="ECO:0007669"/>
    <property type="project" value="UniProtKB-SubCell"/>
</dbReference>
<evidence type="ECO:0000256" key="6">
    <source>
        <dbReference type="SAM" id="Phobius"/>
    </source>
</evidence>
<evidence type="ECO:0000256" key="1">
    <source>
        <dbReference type="ARBA" id="ARBA00004651"/>
    </source>
</evidence>
<feature type="transmembrane region" description="Helical" evidence="6">
    <location>
        <begin position="12"/>
        <end position="34"/>
    </location>
</feature>
<keyword evidence="5 6" id="KW-0472">Membrane</keyword>
<evidence type="ECO:0000313" key="8">
    <source>
        <dbReference type="Proteomes" id="UP001162834"/>
    </source>
</evidence>
<evidence type="ECO:0008006" key="9">
    <source>
        <dbReference type="Google" id="ProtNLM"/>
    </source>
</evidence>
<organism evidence="7 8">
    <name type="scientific">Capillimicrobium parvum</name>
    <dbReference type="NCBI Taxonomy" id="2884022"/>
    <lineage>
        <taxon>Bacteria</taxon>
        <taxon>Bacillati</taxon>
        <taxon>Actinomycetota</taxon>
        <taxon>Thermoleophilia</taxon>
        <taxon>Solirubrobacterales</taxon>
        <taxon>Capillimicrobiaceae</taxon>
        <taxon>Capillimicrobium</taxon>
    </lineage>
</organism>
<comment type="subcellular location">
    <subcellularLocation>
        <location evidence="1">Cell membrane</location>
        <topology evidence="1">Multi-pass membrane protein</topology>
    </subcellularLocation>
</comment>
<keyword evidence="2" id="KW-1003">Cell membrane</keyword>